<feature type="transmembrane region" description="Helical" evidence="2">
    <location>
        <begin position="61"/>
        <end position="81"/>
    </location>
</feature>
<comment type="caution">
    <text evidence="3">The sequence shown here is derived from an EMBL/GenBank/DDBJ whole genome shotgun (WGS) entry which is preliminary data.</text>
</comment>
<evidence type="ECO:0000256" key="1">
    <source>
        <dbReference type="SAM" id="Coils"/>
    </source>
</evidence>
<gene>
    <name evidence="3" type="ORF">RZY48_001453</name>
</gene>
<dbReference type="EMBL" id="ABNSCA010000003">
    <property type="protein sequence ID" value="ELN6932072.1"/>
    <property type="molecule type" value="Genomic_DNA"/>
</dbReference>
<accession>A0AAI9CTK7</accession>
<evidence type="ECO:0000256" key="2">
    <source>
        <dbReference type="SAM" id="Phobius"/>
    </source>
</evidence>
<keyword evidence="1" id="KW-0175">Coiled coil</keyword>
<proteinExistence type="predicted"/>
<name>A0AAI9CTK7_9VIBR</name>
<sequence>MLSETYNSLKAYLYDRTTSPLLGSLVFSWIIWNYKFILLLFSNLSYPDKLRMINILYDSDFNFYITGFTAPLLTALFYIYIFPYPSKYVFKFSLERQDELNALKQKIHNNQLISLEKSQSLRKRISELSLEHAQEIEELENKVEYLSEQNSKLESEVKRLNKSHIIQSVEIEKPINKDESTPISQPIASYRDRAEMLILDFFDENENKPTEKSEIINFLSQNFHLKKYLIEKIFDDVLRGAIIETDTSHGSLKYKLTSYGLSKIIDSIPNLNF</sequence>
<evidence type="ECO:0000313" key="4">
    <source>
        <dbReference type="Proteomes" id="UP001253463"/>
    </source>
</evidence>
<feature type="coiled-coil region" evidence="1">
    <location>
        <begin position="122"/>
        <end position="163"/>
    </location>
</feature>
<feature type="transmembrane region" description="Helical" evidence="2">
    <location>
        <begin position="21"/>
        <end position="41"/>
    </location>
</feature>
<keyword evidence="2" id="KW-0812">Transmembrane</keyword>
<dbReference type="Proteomes" id="UP001253463">
    <property type="component" value="Unassembled WGS sequence"/>
</dbReference>
<evidence type="ECO:0000313" key="3">
    <source>
        <dbReference type="EMBL" id="ELN6932072.1"/>
    </source>
</evidence>
<organism evidence="3 4">
    <name type="scientific">Vibrio navarrensis</name>
    <dbReference type="NCBI Taxonomy" id="29495"/>
    <lineage>
        <taxon>Bacteria</taxon>
        <taxon>Pseudomonadati</taxon>
        <taxon>Pseudomonadota</taxon>
        <taxon>Gammaproteobacteria</taxon>
        <taxon>Vibrionales</taxon>
        <taxon>Vibrionaceae</taxon>
        <taxon>Vibrio</taxon>
    </lineage>
</organism>
<dbReference type="CDD" id="cd14686">
    <property type="entry name" value="bZIP"/>
    <property type="match status" value="1"/>
</dbReference>
<protein>
    <submittedName>
        <fullName evidence="3">Uncharacterized protein</fullName>
    </submittedName>
</protein>
<keyword evidence="2" id="KW-1133">Transmembrane helix</keyword>
<reference evidence="3" key="1">
    <citation type="submission" date="2023-10" db="EMBL/GenBank/DDBJ databases">
        <authorList>
            <consortium name="PulseNet: The National Subtyping Network for Foodborne Disease Surveillance"/>
        </authorList>
    </citation>
    <scope>NUCLEOTIDE SEQUENCE</scope>
    <source>
        <strain evidence="3">PNUSAV004886</strain>
    </source>
</reference>
<keyword evidence="2" id="KW-0472">Membrane</keyword>
<dbReference type="AlphaFoldDB" id="A0AAI9CTK7"/>